<comment type="caution">
    <text evidence="1">The sequence shown here is derived from an EMBL/GenBank/DDBJ whole genome shotgun (WGS) entry which is preliminary data.</text>
</comment>
<sequence length="450" mass="51388">MSHNKHDVNTGDASIHEDTRYDAWGPAIAGSTITTGHSSSLKQSSTSDKPLMNLPNNSSSSTKHFSAQALTLASEQNLSAQSSEMIASLPTAKTIDDLPTEIICMLGEKVESLFLMRSLNRRLRDGVDFIFHTPRLKSVIIKPLDWPRRISMNDVVLDHTQRWPLTHEHQHHIMSAIFSGIQDSPLQLEELSIPRLGEVPFRHLMVLTPLLLSPIRWGSLCYTNLKTLELGFGLQKVLSLTQLQREMKFLNVLNGVPNLQHLTIFLLGDKLDLERREWVATEISPRILKSLAKDKVGDPPFLRKLHLKGVIARSEITFDKILHAHGQTLRDLCLCEFELEPPNNMENFWKALSELDLECLVWRRLKNTCGRYIRTWPVWTVEQDQLEWGEDADNESKDESFRDWQVLQLSSPFTWVRHLGNVKGSMREVVALLPFVNGGEYLDRRVLITN</sequence>
<dbReference type="EMBL" id="MU003509">
    <property type="protein sequence ID" value="KAF2469973.1"/>
    <property type="molecule type" value="Genomic_DNA"/>
</dbReference>
<organism evidence="1 2">
    <name type="scientific">Lindgomyces ingoldianus</name>
    <dbReference type="NCBI Taxonomy" id="673940"/>
    <lineage>
        <taxon>Eukaryota</taxon>
        <taxon>Fungi</taxon>
        <taxon>Dikarya</taxon>
        <taxon>Ascomycota</taxon>
        <taxon>Pezizomycotina</taxon>
        <taxon>Dothideomycetes</taxon>
        <taxon>Pleosporomycetidae</taxon>
        <taxon>Pleosporales</taxon>
        <taxon>Lindgomycetaceae</taxon>
        <taxon>Lindgomyces</taxon>
    </lineage>
</organism>
<name>A0ACB6QTS7_9PLEO</name>
<dbReference type="Proteomes" id="UP000799755">
    <property type="component" value="Unassembled WGS sequence"/>
</dbReference>
<gene>
    <name evidence="1" type="ORF">BDR25DRAFT_314744</name>
</gene>
<keyword evidence="2" id="KW-1185">Reference proteome</keyword>
<evidence type="ECO:0000313" key="2">
    <source>
        <dbReference type="Proteomes" id="UP000799755"/>
    </source>
</evidence>
<reference evidence="1" key="1">
    <citation type="journal article" date="2020" name="Stud. Mycol.">
        <title>101 Dothideomycetes genomes: a test case for predicting lifestyles and emergence of pathogens.</title>
        <authorList>
            <person name="Haridas S."/>
            <person name="Albert R."/>
            <person name="Binder M."/>
            <person name="Bloem J."/>
            <person name="Labutti K."/>
            <person name="Salamov A."/>
            <person name="Andreopoulos B."/>
            <person name="Baker S."/>
            <person name="Barry K."/>
            <person name="Bills G."/>
            <person name="Bluhm B."/>
            <person name="Cannon C."/>
            <person name="Castanera R."/>
            <person name="Culley D."/>
            <person name="Daum C."/>
            <person name="Ezra D."/>
            <person name="Gonzalez J."/>
            <person name="Henrissat B."/>
            <person name="Kuo A."/>
            <person name="Liang C."/>
            <person name="Lipzen A."/>
            <person name="Lutzoni F."/>
            <person name="Magnuson J."/>
            <person name="Mondo S."/>
            <person name="Nolan M."/>
            <person name="Ohm R."/>
            <person name="Pangilinan J."/>
            <person name="Park H.-J."/>
            <person name="Ramirez L."/>
            <person name="Alfaro M."/>
            <person name="Sun H."/>
            <person name="Tritt A."/>
            <person name="Yoshinaga Y."/>
            <person name="Zwiers L.-H."/>
            <person name="Turgeon B."/>
            <person name="Goodwin S."/>
            <person name="Spatafora J."/>
            <person name="Crous P."/>
            <person name="Grigoriev I."/>
        </authorList>
    </citation>
    <scope>NUCLEOTIDE SEQUENCE</scope>
    <source>
        <strain evidence="1">ATCC 200398</strain>
    </source>
</reference>
<accession>A0ACB6QTS7</accession>
<protein>
    <submittedName>
        <fullName evidence="1">Uncharacterized protein</fullName>
    </submittedName>
</protein>
<evidence type="ECO:0000313" key="1">
    <source>
        <dbReference type="EMBL" id="KAF2469973.1"/>
    </source>
</evidence>
<proteinExistence type="predicted"/>